<sequence>MSPEMLRRTYLSPIRLPMMEDEAAPASWGIVRPGLDKPGALATWPSREGVPEAPWIAMMGQYQSNPEKALHSG</sequence>
<proteinExistence type="predicted"/>
<dbReference type="Proteomes" id="UP000054485">
    <property type="component" value="Unassembled WGS sequence"/>
</dbReference>
<reference evidence="1 2" key="1">
    <citation type="submission" date="2014-04" db="EMBL/GenBank/DDBJ databases">
        <authorList>
            <consortium name="DOE Joint Genome Institute"/>
            <person name="Kuo A."/>
            <person name="Ruytinx J."/>
            <person name="Rineau F."/>
            <person name="Colpaert J."/>
            <person name="Kohler A."/>
            <person name="Nagy L.G."/>
            <person name="Floudas D."/>
            <person name="Copeland A."/>
            <person name="Barry K.W."/>
            <person name="Cichocki N."/>
            <person name="Veneault-Fourrey C."/>
            <person name="LaButti K."/>
            <person name="Lindquist E.A."/>
            <person name="Lipzen A."/>
            <person name="Lundell T."/>
            <person name="Morin E."/>
            <person name="Murat C."/>
            <person name="Sun H."/>
            <person name="Tunlid A."/>
            <person name="Henrissat B."/>
            <person name="Grigoriev I.V."/>
            <person name="Hibbett D.S."/>
            <person name="Martin F."/>
            <person name="Nordberg H.P."/>
            <person name="Cantor M.N."/>
            <person name="Hua S.X."/>
        </authorList>
    </citation>
    <scope>NUCLEOTIDE SEQUENCE [LARGE SCALE GENOMIC DNA]</scope>
    <source>
        <strain evidence="1 2">UH-Slu-Lm8-n1</strain>
    </source>
</reference>
<dbReference type="EMBL" id="KN835133">
    <property type="protein sequence ID" value="KIK49233.1"/>
    <property type="molecule type" value="Genomic_DNA"/>
</dbReference>
<evidence type="ECO:0000313" key="1">
    <source>
        <dbReference type="EMBL" id="KIK49233.1"/>
    </source>
</evidence>
<protein>
    <submittedName>
        <fullName evidence="1">Uncharacterized protein</fullName>
    </submittedName>
</protein>
<dbReference type="AlphaFoldDB" id="A0A0D0C2V0"/>
<name>A0A0D0C2V0_9AGAM</name>
<reference evidence="2" key="2">
    <citation type="submission" date="2015-01" db="EMBL/GenBank/DDBJ databases">
        <title>Evolutionary Origins and Diversification of the Mycorrhizal Mutualists.</title>
        <authorList>
            <consortium name="DOE Joint Genome Institute"/>
            <consortium name="Mycorrhizal Genomics Consortium"/>
            <person name="Kohler A."/>
            <person name="Kuo A."/>
            <person name="Nagy L.G."/>
            <person name="Floudas D."/>
            <person name="Copeland A."/>
            <person name="Barry K.W."/>
            <person name="Cichocki N."/>
            <person name="Veneault-Fourrey C."/>
            <person name="LaButti K."/>
            <person name="Lindquist E.A."/>
            <person name="Lipzen A."/>
            <person name="Lundell T."/>
            <person name="Morin E."/>
            <person name="Murat C."/>
            <person name="Riley R."/>
            <person name="Ohm R."/>
            <person name="Sun H."/>
            <person name="Tunlid A."/>
            <person name="Henrissat B."/>
            <person name="Grigoriev I.V."/>
            <person name="Hibbett D.S."/>
            <person name="Martin F."/>
        </authorList>
    </citation>
    <scope>NUCLEOTIDE SEQUENCE [LARGE SCALE GENOMIC DNA]</scope>
    <source>
        <strain evidence="2">UH-Slu-Lm8-n1</strain>
    </source>
</reference>
<dbReference type="InParanoid" id="A0A0D0C2V0"/>
<gene>
    <name evidence="1" type="ORF">CY34DRAFT_308277</name>
</gene>
<accession>A0A0D0C2V0</accession>
<dbReference type="HOGENOM" id="CLU_2706454_0_0_1"/>
<evidence type="ECO:0000313" key="2">
    <source>
        <dbReference type="Proteomes" id="UP000054485"/>
    </source>
</evidence>
<keyword evidence="2" id="KW-1185">Reference proteome</keyword>
<organism evidence="1 2">
    <name type="scientific">Suillus luteus UH-Slu-Lm8-n1</name>
    <dbReference type="NCBI Taxonomy" id="930992"/>
    <lineage>
        <taxon>Eukaryota</taxon>
        <taxon>Fungi</taxon>
        <taxon>Dikarya</taxon>
        <taxon>Basidiomycota</taxon>
        <taxon>Agaricomycotina</taxon>
        <taxon>Agaricomycetes</taxon>
        <taxon>Agaricomycetidae</taxon>
        <taxon>Boletales</taxon>
        <taxon>Suillineae</taxon>
        <taxon>Suillaceae</taxon>
        <taxon>Suillus</taxon>
    </lineage>
</organism>